<dbReference type="EMBL" id="KN833882">
    <property type="protein sequence ID" value="KIK15639.1"/>
    <property type="molecule type" value="Genomic_DNA"/>
</dbReference>
<name>A0A0C9YPB4_9AGAM</name>
<keyword evidence="2" id="KW-1185">Reference proteome</keyword>
<proteinExistence type="predicted"/>
<sequence>MPSGTPVVEPKIVATLHSVLNVSKTKRPKLWHAVQGKPCNVQLPLVQAMPGGVQVDGVEVSITVATWQYGPQVSGQATTVYDRQRYLDTQIRDVPSGRWKGEHTAPQSHKLDPVYYLARFWMS</sequence>
<reference evidence="2" key="2">
    <citation type="submission" date="2015-01" db="EMBL/GenBank/DDBJ databases">
        <title>Evolutionary Origins and Diversification of the Mycorrhizal Mutualists.</title>
        <authorList>
            <consortium name="DOE Joint Genome Institute"/>
            <consortium name="Mycorrhizal Genomics Consortium"/>
            <person name="Kohler A."/>
            <person name="Kuo A."/>
            <person name="Nagy L.G."/>
            <person name="Floudas D."/>
            <person name="Copeland A."/>
            <person name="Barry K.W."/>
            <person name="Cichocki N."/>
            <person name="Veneault-Fourrey C."/>
            <person name="LaButti K."/>
            <person name="Lindquist E.A."/>
            <person name="Lipzen A."/>
            <person name="Lundell T."/>
            <person name="Morin E."/>
            <person name="Murat C."/>
            <person name="Riley R."/>
            <person name="Ohm R."/>
            <person name="Sun H."/>
            <person name="Tunlid A."/>
            <person name="Henrissat B."/>
            <person name="Grigoriev I.V."/>
            <person name="Hibbett D.S."/>
            <person name="Martin F."/>
        </authorList>
    </citation>
    <scope>NUCLEOTIDE SEQUENCE [LARGE SCALE GENOMIC DNA]</scope>
    <source>
        <strain evidence="2">441</strain>
    </source>
</reference>
<protein>
    <submittedName>
        <fullName evidence="1">Unplaced genomic scaffold scaffold_198, whole genome shotgun sequence</fullName>
    </submittedName>
</protein>
<dbReference type="Proteomes" id="UP000054018">
    <property type="component" value="Unassembled WGS sequence"/>
</dbReference>
<organism evidence="1 2">
    <name type="scientific">Pisolithus microcarpus 441</name>
    <dbReference type="NCBI Taxonomy" id="765257"/>
    <lineage>
        <taxon>Eukaryota</taxon>
        <taxon>Fungi</taxon>
        <taxon>Dikarya</taxon>
        <taxon>Basidiomycota</taxon>
        <taxon>Agaricomycotina</taxon>
        <taxon>Agaricomycetes</taxon>
        <taxon>Agaricomycetidae</taxon>
        <taxon>Boletales</taxon>
        <taxon>Sclerodermatineae</taxon>
        <taxon>Pisolithaceae</taxon>
        <taxon>Pisolithus</taxon>
    </lineage>
</organism>
<reference evidence="1 2" key="1">
    <citation type="submission" date="2014-04" db="EMBL/GenBank/DDBJ databases">
        <authorList>
            <consortium name="DOE Joint Genome Institute"/>
            <person name="Kuo A."/>
            <person name="Kohler A."/>
            <person name="Costa M.D."/>
            <person name="Nagy L.G."/>
            <person name="Floudas D."/>
            <person name="Copeland A."/>
            <person name="Barry K.W."/>
            <person name="Cichocki N."/>
            <person name="Veneault-Fourrey C."/>
            <person name="LaButti K."/>
            <person name="Lindquist E.A."/>
            <person name="Lipzen A."/>
            <person name="Lundell T."/>
            <person name="Morin E."/>
            <person name="Murat C."/>
            <person name="Sun H."/>
            <person name="Tunlid A."/>
            <person name="Henrissat B."/>
            <person name="Grigoriev I.V."/>
            <person name="Hibbett D.S."/>
            <person name="Martin F."/>
            <person name="Nordberg H.P."/>
            <person name="Cantor M.N."/>
            <person name="Hua S.X."/>
        </authorList>
    </citation>
    <scope>NUCLEOTIDE SEQUENCE [LARGE SCALE GENOMIC DNA]</scope>
    <source>
        <strain evidence="1 2">441</strain>
    </source>
</reference>
<evidence type="ECO:0000313" key="2">
    <source>
        <dbReference type="Proteomes" id="UP000054018"/>
    </source>
</evidence>
<gene>
    <name evidence="1" type="ORF">PISMIDRAFT_687100</name>
</gene>
<evidence type="ECO:0000313" key="1">
    <source>
        <dbReference type="EMBL" id="KIK15639.1"/>
    </source>
</evidence>
<dbReference type="HOGENOM" id="CLU_2016148_0_0_1"/>
<accession>A0A0C9YPB4</accession>
<dbReference type="AlphaFoldDB" id="A0A0C9YPB4"/>